<name>A0ABD0MXA6_CIRMR</name>
<reference evidence="1 2" key="1">
    <citation type="submission" date="2024-05" db="EMBL/GenBank/DDBJ databases">
        <title>Genome sequencing and assembly of Indian major carp, Cirrhinus mrigala (Hamilton, 1822).</title>
        <authorList>
            <person name="Mohindra V."/>
            <person name="Chowdhury L.M."/>
            <person name="Lal K."/>
            <person name="Jena J.K."/>
        </authorList>
    </citation>
    <scope>NUCLEOTIDE SEQUENCE [LARGE SCALE GENOMIC DNA]</scope>
    <source>
        <strain evidence="1">CM1030</strain>
        <tissue evidence="1">Blood</tissue>
    </source>
</reference>
<dbReference type="Proteomes" id="UP001529510">
    <property type="component" value="Unassembled WGS sequence"/>
</dbReference>
<comment type="caution">
    <text evidence="1">The sequence shown here is derived from an EMBL/GenBank/DDBJ whole genome shotgun (WGS) entry which is preliminary data.</text>
</comment>
<sequence>MRTLVLRGLPIMLGDDASNFYNACFVNSQLYFNGLCHGVKNHTTRRAQIKALEGVFIDISEACAAVGPWVRVKVAAGPQLLSGEIERESVSPQVHGDRSQY</sequence>
<dbReference type="AlphaFoldDB" id="A0ABD0MXA6"/>
<dbReference type="EMBL" id="JAMKFB020000189">
    <property type="protein sequence ID" value="KAL0152718.1"/>
    <property type="molecule type" value="Genomic_DNA"/>
</dbReference>
<accession>A0ABD0MXA6</accession>
<gene>
    <name evidence="1" type="ORF">M9458_052441</name>
</gene>
<evidence type="ECO:0000313" key="2">
    <source>
        <dbReference type="Proteomes" id="UP001529510"/>
    </source>
</evidence>
<proteinExistence type="predicted"/>
<organism evidence="1 2">
    <name type="scientific">Cirrhinus mrigala</name>
    <name type="common">Mrigala</name>
    <dbReference type="NCBI Taxonomy" id="683832"/>
    <lineage>
        <taxon>Eukaryota</taxon>
        <taxon>Metazoa</taxon>
        <taxon>Chordata</taxon>
        <taxon>Craniata</taxon>
        <taxon>Vertebrata</taxon>
        <taxon>Euteleostomi</taxon>
        <taxon>Actinopterygii</taxon>
        <taxon>Neopterygii</taxon>
        <taxon>Teleostei</taxon>
        <taxon>Ostariophysi</taxon>
        <taxon>Cypriniformes</taxon>
        <taxon>Cyprinidae</taxon>
        <taxon>Labeoninae</taxon>
        <taxon>Labeonini</taxon>
        <taxon>Cirrhinus</taxon>
    </lineage>
</organism>
<keyword evidence="2" id="KW-1185">Reference proteome</keyword>
<evidence type="ECO:0000313" key="1">
    <source>
        <dbReference type="EMBL" id="KAL0152718.1"/>
    </source>
</evidence>
<protein>
    <submittedName>
        <fullName evidence="1">Uncharacterized protein</fullName>
    </submittedName>
</protein>